<evidence type="ECO:0000313" key="3">
    <source>
        <dbReference type="Proteomes" id="UP000218811"/>
    </source>
</evidence>
<keyword evidence="3" id="KW-1185">Reference proteome</keyword>
<dbReference type="EMBL" id="KB468124">
    <property type="protein sequence ID" value="PCH42576.1"/>
    <property type="molecule type" value="Genomic_DNA"/>
</dbReference>
<feature type="region of interest" description="Disordered" evidence="1">
    <location>
        <begin position="1"/>
        <end position="26"/>
    </location>
</feature>
<protein>
    <submittedName>
        <fullName evidence="2">Uncharacterized protein</fullName>
    </submittedName>
</protein>
<sequence>MLASAPTVPDTRRRQPAVPESRHEAHPLADLRIGVSIRRAGARHAAGDPAMPEWMCDVPPGQSVGLNAEWDIISVWNVSWGPTARCDS</sequence>
<accession>A0A2H3JK55</accession>
<gene>
    <name evidence="2" type="ORF">WOLCODRAFT_152610</name>
</gene>
<reference evidence="2 3" key="1">
    <citation type="journal article" date="2012" name="Science">
        <title>The Paleozoic origin of enzymatic lignin decomposition reconstructed from 31 fungal genomes.</title>
        <authorList>
            <person name="Floudas D."/>
            <person name="Binder M."/>
            <person name="Riley R."/>
            <person name="Barry K."/>
            <person name="Blanchette R.A."/>
            <person name="Henrissat B."/>
            <person name="Martinez A.T."/>
            <person name="Otillar R."/>
            <person name="Spatafora J.W."/>
            <person name="Yadav J.S."/>
            <person name="Aerts A."/>
            <person name="Benoit I."/>
            <person name="Boyd A."/>
            <person name="Carlson A."/>
            <person name="Copeland A."/>
            <person name="Coutinho P.M."/>
            <person name="de Vries R.P."/>
            <person name="Ferreira P."/>
            <person name="Findley K."/>
            <person name="Foster B."/>
            <person name="Gaskell J."/>
            <person name="Glotzer D."/>
            <person name="Gorecki P."/>
            <person name="Heitman J."/>
            <person name="Hesse C."/>
            <person name="Hori C."/>
            <person name="Igarashi K."/>
            <person name="Jurgens J.A."/>
            <person name="Kallen N."/>
            <person name="Kersten P."/>
            <person name="Kohler A."/>
            <person name="Kuees U."/>
            <person name="Kumar T.K.A."/>
            <person name="Kuo A."/>
            <person name="LaButti K."/>
            <person name="Larrondo L.F."/>
            <person name="Lindquist E."/>
            <person name="Ling A."/>
            <person name="Lombard V."/>
            <person name="Lucas S."/>
            <person name="Lundell T."/>
            <person name="Martin R."/>
            <person name="McLaughlin D.J."/>
            <person name="Morgenstern I."/>
            <person name="Morin E."/>
            <person name="Murat C."/>
            <person name="Nagy L.G."/>
            <person name="Nolan M."/>
            <person name="Ohm R.A."/>
            <person name="Patyshakuliyeva A."/>
            <person name="Rokas A."/>
            <person name="Ruiz-Duenas F.J."/>
            <person name="Sabat G."/>
            <person name="Salamov A."/>
            <person name="Samejima M."/>
            <person name="Schmutz J."/>
            <person name="Slot J.C."/>
            <person name="St John F."/>
            <person name="Stenlid J."/>
            <person name="Sun H."/>
            <person name="Sun S."/>
            <person name="Syed K."/>
            <person name="Tsang A."/>
            <person name="Wiebenga A."/>
            <person name="Young D."/>
            <person name="Pisabarro A."/>
            <person name="Eastwood D.C."/>
            <person name="Martin F."/>
            <person name="Cullen D."/>
            <person name="Grigoriev I.V."/>
            <person name="Hibbett D.S."/>
        </authorList>
    </citation>
    <scope>NUCLEOTIDE SEQUENCE [LARGE SCALE GENOMIC DNA]</scope>
    <source>
        <strain evidence="2 3">MD-104</strain>
    </source>
</reference>
<organism evidence="2 3">
    <name type="scientific">Wolfiporia cocos (strain MD-104)</name>
    <name type="common">Brown rot fungus</name>
    <dbReference type="NCBI Taxonomy" id="742152"/>
    <lineage>
        <taxon>Eukaryota</taxon>
        <taxon>Fungi</taxon>
        <taxon>Dikarya</taxon>
        <taxon>Basidiomycota</taxon>
        <taxon>Agaricomycotina</taxon>
        <taxon>Agaricomycetes</taxon>
        <taxon>Polyporales</taxon>
        <taxon>Phaeolaceae</taxon>
        <taxon>Wolfiporia</taxon>
    </lineage>
</organism>
<dbReference type="Proteomes" id="UP000218811">
    <property type="component" value="Unassembled WGS sequence"/>
</dbReference>
<proteinExistence type="predicted"/>
<evidence type="ECO:0000313" key="2">
    <source>
        <dbReference type="EMBL" id="PCH42576.1"/>
    </source>
</evidence>
<dbReference type="AlphaFoldDB" id="A0A2H3JK55"/>
<evidence type="ECO:0000256" key="1">
    <source>
        <dbReference type="SAM" id="MobiDB-lite"/>
    </source>
</evidence>
<name>A0A2H3JK55_WOLCO</name>